<gene>
    <name evidence="12" type="ORF">UY70_C0011G0010</name>
</gene>
<dbReference type="Pfam" id="PF02096">
    <property type="entry name" value="60KD_IMP"/>
    <property type="match status" value="1"/>
</dbReference>
<evidence type="ECO:0000256" key="6">
    <source>
        <dbReference type="ARBA" id="ARBA00022989"/>
    </source>
</evidence>
<dbReference type="PANTHER" id="PTHR12428">
    <property type="entry name" value="OXA1"/>
    <property type="match status" value="1"/>
</dbReference>
<evidence type="ECO:0000256" key="3">
    <source>
        <dbReference type="ARBA" id="ARBA00022475"/>
    </source>
</evidence>
<keyword evidence="6 10" id="KW-1133">Transmembrane helix</keyword>
<keyword evidence="3" id="KW-1003">Cell membrane</keyword>
<comment type="subcellular location">
    <subcellularLocation>
        <location evidence="1">Cell membrane</location>
        <topology evidence="1">Multi-pass membrane protein</topology>
    </subcellularLocation>
    <subcellularLocation>
        <location evidence="9">Membrane</location>
        <topology evidence="9">Multi-pass membrane protein</topology>
    </subcellularLocation>
</comment>
<evidence type="ECO:0000256" key="4">
    <source>
        <dbReference type="ARBA" id="ARBA00022692"/>
    </source>
</evidence>
<evidence type="ECO:0000256" key="2">
    <source>
        <dbReference type="ARBA" id="ARBA00022448"/>
    </source>
</evidence>
<dbReference type="GO" id="GO:0015031">
    <property type="term" value="P:protein transport"/>
    <property type="evidence" value="ECO:0007669"/>
    <property type="project" value="UniProtKB-KW"/>
</dbReference>
<dbReference type="EMBL" id="LCRA01000011">
    <property type="protein sequence ID" value="KKW27576.1"/>
    <property type="molecule type" value="Genomic_DNA"/>
</dbReference>
<keyword evidence="8" id="KW-0143">Chaperone</keyword>
<reference evidence="12 13" key="1">
    <citation type="journal article" date="2015" name="Nature">
        <title>rRNA introns, odd ribosomes, and small enigmatic genomes across a large radiation of phyla.</title>
        <authorList>
            <person name="Brown C.T."/>
            <person name="Hug L.A."/>
            <person name="Thomas B.C."/>
            <person name="Sharon I."/>
            <person name="Castelle C.J."/>
            <person name="Singh A."/>
            <person name="Wilkins M.J."/>
            <person name="Williams K.H."/>
            <person name="Banfield J.F."/>
        </authorList>
    </citation>
    <scope>NUCLEOTIDE SEQUENCE [LARGE SCALE GENOMIC DNA]</scope>
</reference>
<accession>A0A0G1X923</accession>
<dbReference type="Proteomes" id="UP000034185">
    <property type="component" value="Unassembled WGS sequence"/>
</dbReference>
<comment type="caution">
    <text evidence="12">The sequence shown here is derived from an EMBL/GenBank/DDBJ whole genome shotgun (WGS) entry which is preliminary data.</text>
</comment>
<evidence type="ECO:0000256" key="5">
    <source>
        <dbReference type="ARBA" id="ARBA00022927"/>
    </source>
</evidence>
<dbReference type="GO" id="GO:0005886">
    <property type="term" value="C:plasma membrane"/>
    <property type="evidence" value="ECO:0007669"/>
    <property type="project" value="UniProtKB-SubCell"/>
</dbReference>
<dbReference type="PANTHER" id="PTHR12428:SF65">
    <property type="entry name" value="CYTOCHROME C OXIDASE ASSEMBLY PROTEIN COX18, MITOCHONDRIAL"/>
    <property type="match status" value="1"/>
</dbReference>
<evidence type="ECO:0000256" key="1">
    <source>
        <dbReference type="ARBA" id="ARBA00004651"/>
    </source>
</evidence>
<evidence type="ECO:0000259" key="11">
    <source>
        <dbReference type="Pfam" id="PF02096"/>
    </source>
</evidence>
<keyword evidence="4 9" id="KW-0812">Transmembrane</keyword>
<feature type="transmembrane region" description="Helical" evidence="10">
    <location>
        <begin position="46"/>
        <end position="73"/>
    </location>
</feature>
<dbReference type="AlphaFoldDB" id="A0A0G1X923"/>
<dbReference type="InterPro" id="IPR028055">
    <property type="entry name" value="YidC/Oxa/ALB_C"/>
</dbReference>
<evidence type="ECO:0000256" key="8">
    <source>
        <dbReference type="ARBA" id="ARBA00023186"/>
    </source>
</evidence>
<evidence type="ECO:0000313" key="12">
    <source>
        <dbReference type="EMBL" id="KKW27576.1"/>
    </source>
</evidence>
<feature type="transmembrane region" description="Helical" evidence="10">
    <location>
        <begin position="181"/>
        <end position="198"/>
    </location>
</feature>
<evidence type="ECO:0000256" key="9">
    <source>
        <dbReference type="RuleBase" id="RU003945"/>
    </source>
</evidence>
<keyword evidence="5" id="KW-0653">Protein transport</keyword>
<feature type="domain" description="Membrane insertase YidC/Oxa/ALB C-terminal" evidence="11">
    <location>
        <begin position="59"/>
        <end position="261"/>
    </location>
</feature>
<dbReference type="NCBIfam" id="TIGR03592">
    <property type="entry name" value="yidC_oxa1_cterm"/>
    <property type="match status" value="1"/>
</dbReference>
<keyword evidence="2" id="KW-0813">Transport</keyword>
<dbReference type="InterPro" id="IPR001708">
    <property type="entry name" value="YidC/ALB3/OXA1/COX18"/>
</dbReference>
<proteinExistence type="inferred from homology"/>
<name>A0A0G1X923_9BACT</name>
<dbReference type="InterPro" id="IPR047196">
    <property type="entry name" value="YidC_ALB_C"/>
</dbReference>
<evidence type="ECO:0000256" key="10">
    <source>
        <dbReference type="SAM" id="Phobius"/>
    </source>
</evidence>
<dbReference type="GO" id="GO:0032977">
    <property type="term" value="F:membrane insertase activity"/>
    <property type="evidence" value="ECO:0007669"/>
    <property type="project" value="InterPro"/>
</dbReference>
<sequence length="266" mass="29768">MPEHATLEAHYFCIIIVREVFNGVQYTNMISFIFHALVYDPLYNGLIYFVGMIPTHDVGVAVIVLTIVVRVILFPLSRRAVESQIAMKKIAPEIEELKKKHKDSGEQSKAIFALYKERNIHPFASIGLLLLQLPVLIGLYWVFALGGLPHINTDLLYSFVHAPAAINMEFMGIFDMGAKHNVILAILVALSQLIYSRLSMGPRGAQTAGEATLSTDMAKSFDVQARYVFPLLFGVISWTVPAAAPLYWLTGNLFMMGQEYISGRRF</sequence>
<evidence type="ECO:0000313" key="13">
    <source>
        <dbReference type="Proteomes" id="UP000034185"/>
    </source>
</evidence>
<protein>
    <submittedName>
        <fullName evidence="12">Membrane protein insertase, YidC/Oxa1 family</fullName>
    </submittedName>
</protein>
<comment type="similarity">
    <text evidence="9">Belongs to the OXA1/ALB3/YidC family.</text>
</comment>
<dbReference type="GO" id="GO:0051205">
    <property type="term" value="P:protein insertion into membrane"/>
    <property type="evidence" value="ECO:0007669"/>
    <property type="project" value="TreeGrafter"/>
</dbReference>
<evidence type="ECO:0000256" key="7">
    <source>
        <dbReference type="ARBA" id="ARBA00023136"/>
    </source>
</evidence>
<dbReference type="CDD" id="cd20070">
    <property type="entry name" value="5TM_YidC_Alb3"/>
    <property type="match status" value="1"/>
</dbReference>
<feature type="transmembrane region" description="Helical" evidence="10">
    <location>
        <begin position="123"/>
        <end position="143"/>
    </location>
</feature>
<keyword evidence="7 10" id="KW-0472">Membrane</keyword>
<organism evidence="12 13">
    <name type="scientific">Candidatus Kaiserbacteria bacterium GW2011_GWB1_52_6</name>
    <dbReference type="NCBI Taxonomy" id="1618674"/>
    <lineage>
        <taxon>Bacteria</taxon>
        <taxon>Candidatus Kaiseribacteriota</taxon>
    </lineage>
</organism>
<feature type="transmembrane region" description="Helical" evidence="10">
    <location>
        <begin position="227"/>
        <end position="249"/>
    </location>
</feature>